<keyword evidence="5" id="KW-0067">ATP-binding</keyword>
<keyword evidence="7" id="KW-0809">Transit peptide</keyword>
<dbReference type="InterPro" id="IPR005121">
    <property type="entry name" value="Fdx_antiC-bd"/>
</dbReference>
<evidence type="ECO:0000256" key="3">
    <source>
        <dbReference type="ARBA" id="ARBA00022598"/>
    </source>
</evidence>
<sequence>MIYITYFQIITSMNKSAYCNIPKFIEDKLPRKLHNQKNHPIEIIKNHIYQYFKQYTKYKFEFFDDLNPVVSIEDNFDKLLIPATHPARSKSDTYYVNEKEVLRTHTSAHQNELLAQGHQSFIVTGDVYRKDEIDARHYPVFHQMEILTIVDDQCDPEYELKRMLAGLVNYLFPNCSYRLNPDYFPFTHPSFEIEVDYNGKWLEVLGCGVVQPAILENNGIKNKRAIACGLGLDRLAMIFSCIPDIRYIWFPSEKFLSQYADGKLNKFVPYSDLPSLAKDISFFIPNNKLTIEMDTNKQVSWSDENDFFELIREVVGDLMEEVKLSDSFYNKKSNKYSRTYKFLYSPNDPGMKDPGEFTKLVNDNQTNLRELLKKMDLELR</sequence>
<organism evidence="13">
    <name type="scientific">Klosneuvirus KNV1</name>
    <dbReference type="NCBI Taxonomy" id="1977640"/>
    <lineage>
        <taxon>Viruses</taxon>
        <taxon>Varidnaviria</taxon>
        <taxon>Bamfordvirae</taxon>
        <taxon>Nucleocytoviricota</taxon>
        <taxon>Megaviricetes</taxon>
        <taxon>Imitervirales</taxon>
        <taxon>Mimiviridae</taxon>
        <taxon>Klosneuvirinae</taxon>
        <taxon>Klosneuvirus</taxon>
    </lineage>
</organism>
<evidence type="ECO:0000256" key="5">
    <source>
        <dbReference type="ARBA" id="ARBA00022840"/>
    </source>
</evidence>
<keyword evidence="4" id="KW-0547">Nucleotide-binding</keyword>
<evidence type="ECO:0000256" key="7">
    <source>
        <dbReference type="ARBA" id="ARBA00022946"/>
    </source>
</evidence>
<accession>A0A1V0SLA0</accession>
<dbReference type="GO" id="GO:0000049">
    <property type="term" value="F:tRNA binding"/>
    <property type="evidence" value="ECO:0007669"/>
    <property type="project" value="InterPro"/>
</dbReference>
<evidence type="ECO:0000256" key="6">
    <source>
        <dbReference type="ARBA" id="ARBA00022917"/>
    </source>
</evidence>
<evidence type="ECO:0000256" key="4">
    <source>
        <dbReference type="ARBA" id="ARBA00022741"/>
    </source>
</evidence>
<dbReference type="PROSITE" id="PS51447">
    <property type="entry name" value="FDX_ACB"/>
    <property type="match status" value="1"/>
</dbReference>
<comment type="catalytic activity">
    <reaction evidence="10">
        <text>tRNA(Phe) + L-phenylalanine + ATP = L-phenylalanyl-tRNA(Phe) + AMP + diphosphate + H(+)</text>
        <dbReference type="Rhea" id="RHEA:19413"/>
        <dbReference type="Rhea" id="RHEA-COMP:9668"/>
        <dbReference type="Rhea" id="RHEA-COMP:9699"/>
        <dbReference type="ChEBI" id="CHEBI:15378"/>
        <dbReference type="ChEBI" id="CHEBI:30616"/>
        <dbReference type="ChEBI" id="CHEBI:33019"/>
        <dbReference type="ChEBI" id="CHEBI:58095"/>
        <dbReference type="ChEBI" id="CHEBI:78442"/>
        <dbReference type="ChEBI" id="CHEBI:78531"/>
        <dbReference type="ChEBI" id="CHEBI:456215"/>
        <dbReference type="EC" id="6.1.1.20"/>
    </reaction>
</comment>
<evidence type="ECO:0000256" key="10">
    <source>
        <dbReference type="ARBA" id="ARBA00049255"/>
    </source>
</evidence>
<dbReference type="SUPFAM" id="SSF55681">
    <property type="entry name" value="Class II aaRS and biotin synthetases"/>
    <property type="match status" value="1"/>
</dbReference>
<reference evidence="13" key="1">
    <citation type="journal article" date="2017" name="Science">
        <title>Giant viruses with an expanded complement of translation system components.</title>
        <authorList>
            <person name="Schulz F."/>
            <person name="Yutin N."/>
            <person name="Ivanova N.N."/>
            <person name="Ortega D.R."/>
            <person name="Lee T.K."/>
            <person name="Vierheilig J."/>
            <person name="Daims H."/>
            <person name="Horn M."/>
            <person name="Wagner M."/>
            <person name="Jensen G.J."/>
            <person name="Kyrpides N.C."/>
            <person name="Koonin E.V."/>
            <person name="Woyke T."/>
        </authorList>
    </citation>
    <scope>NUCLEOTIDE SEQUENCE</scope>
    <source>
        <strain evidence="13">KNV1</strain>
    </source>
</reference>
<gene>
    <name evidence="13" type="ORF">Klosneuvirus_6_69</name>
</gene>
<dbReference type="InterPro" id="IPR002319">
    <property type="entry name" value="Phenylalanyl-tRNA_Synthase"/>
</dbReference>
<evidence type="ECO:0000259" key="11">
    <source>
        <dbReference type="PROSITE" id="PS50862"/>
    </source>
</evidence>
<dbReference type="GO" id="GO:0004826">
    <property type="term" value="F:phenylalanine-tRNA ligase activity"/>
    <property type="evidence" value="ECO:0007669"/>
    <property type="project" value="UniProtKB-EC"/>
</dbReference>
<evidence type="ECO:0000256" key="9">
    <source>
        <dbReference type="ARBA" id="ARBA00031194"/>
    </source>
</evidence>
<keyword evidence="6" id="KW-0648">Protein biosynthesis</keyword>
<name>A0A1V0SLA0_9VIRU</name>
<feature type="domain" description="FDX-ACB" evidence="12">
    <location>
        <begin position="271"/>
        <end position="380"/>
    </location>
</feature>
<dbReference type="EC" id="6.1.1.20" evidence="2"/>
<dbReference type="GO" id="GO:0005524">
    <property type="term" value="F:ATP binding"/>
    <property type="evidence" value="ECO:0007669"/>
    <property type="project" value="UniProtKB-KW"/>
</dbReference>
<protein>
    <recommendedName>
        <fullName evidence="2">phenylalanine--tRNA ligase</fullName>
        <ecNumber evidence="2">6.1.1.20</ecNumber>
    </recommendedName>
    <alternativeName>
        <fullName evidence="9">Phenylalanyl-tRNA synthetase</fullName>
    </alternativeName>
</protein>
<dbReference type="InterPro" id="IPR006195">
    <property type="entry name" value="aa-tRNA-synth_II"/>
</dbReference>
<dbReference type="PANTHER" id="PTHR11538:SF41">
    <property type="entry name" value="PHENYLALANINE--TRNA LIGASE, MITOCHONDRIAL"/>
    <property type="match status" value="1"/>
</dbReference>
<dbReference type="Gene3D" id="3.30.70.380">
    <property type="entry name" value="Ferrodoxin-fold anticodon-binding domain"/>
    <property type="match status" value="1"/>
</dbReference>
<evidence type="ECO:0000256" key="2">
    <source>
        <dbReference type="ARBA" id="ARBA00012814"/>
    </source>
</evidence>
<proteinExistence type="inferred from homology"/>
<dbReference type="Pfam" id="PF01409">
    <property type="entry name" value="tRNA-synt_2d"/>
    <property type="match status" value="1"/>
</dbReference>
<keyword evidence="8 13" id="KW-0030">Aminoacyl-tRNA synthetase</keyword>
<dbReference type="Gene3D" id="3.30.930.10">
    <property type="entry name" value="Bira Bifunctional Protein, Domain 2"/>
    <property type="match status" value="2"/>
</dbReference>
<dbReference type="SMART" id="SM00896">
    <property type="entry name" value="FDX-ACB"/>
    <property type="match status" value="1"/>
</dbReference>
<dbReference type="InterPro" id="IPR036690">
    <property type="entry name" value="Fdx_antiC-bd_sf"/>
</dbReference>
<evidence type="ECO:0000313" key="13">
    <source>
        <dbReference type="EMBL" id="ARF12507.1"/>
    </source>
</evidence>
<comment type="similarity">
    <text evidence="1">Belongs to the class-II aminoacyl-tRNA synthetase family.</text>
</comment>
<dbReference type="GO" id="GO:0043039">
    <property type="term" value="P:tRNA aminoacylation"/>
    <property type="evidence" value="ECO:0007669"/>
    <property type="project" value="InterPro"/>
</dbReference>
<dbReference type="CDD" id="cd00496">
    <property type="entry name" value="PheRS_alpha_core"/>
    <property type="match status" value="1"/>
</dbReference>
<keyword evidence="3" id="KW-0436">Ligase</keyword>
<dbReference type="EMBL" id="KY684113">
    <property type="protein sequence ID" value="ARF12507.1"/>
    <property type="molecule type" value="Genomic_DNA"/>
</dbReference>
<dbReference type="PROSITE" id="PS50862">
    <property type="entry name" value="AA_TRNA_LIGASE_II"/>
    <property type="match status" value="1"/>
</dbReference>
<dbReference type="InterPro" id="IPR045864">
    <property type="entry name" value="aa-tRNA-synth_II/BPL/LPL"/>
</dbReference>
<dbReference type="PANTHER" id="PTHR11538">
    <property type="entry name" value="PHENYLALANYL-TRNA SYNTHETASE"/>
    <property type="match status" value="1"/>
</dbReference>
<evidence type="ECO:0000256" key="1">
    <source>
        <dbReference type="ARBA" id="ARBA00008226"/>
    </source>
</evidence>
<feature type="domain" description="Aminoacyl-transfer RNA synthetases class-II family profile" evidence="11">
    <location>
        <begin position="125"/>
        <end position="251"/>
    </location>
</feature>
<evidence type="ECO:0000259" key="12">
    <source>
        <dbReference type="PROSITE" id="PS51447"/>
    </source>
</evidence>
<dbReference type="SUPFAM" id="SSF54991">
    <property type="entry name" value="Anticodon-binding domain of PheRS"/>
    <property type="match status" value="1"/>
</dbReference>
<evidence type="ECO:0000256" key="8">
    <source>
        <dbReference type="ARBA" id="ARBA00023146"/>
    </source>
</evidence>